<dbReference type="CDD" id="cd14014">
    <property type="entry name" value="STKc_PknB_like"/>
    <property type="match status" value="1"/>
</dbReference>
<evidence type="ECO:0000256" key="1">
    <source>
        <dbReference type="ARBA" id="ARBA00012513"/>
    </source>
</evidence>
<dbReference type="Gene3D" id="3.30.200.20">
    <property type="entry name" value="Phosphorylase Kinase, domain 1"/>
    <property type="match status" value="1"/>
</dbReference>
<dbReference type="InterPro" id="IPR000719">
    <property type="entry name" value="Prot_kinase_dom"/>
</dbReference>
<feature type="domain" description="Protein kinase" evidence="8">
    <location>
        <begin position="1"/>
        <end position="258"/>
    </location>
</feature>
<feature type="compositionally biased region" description="Low complexity" evidence="7">
    <location>
        <begin position="332"/>
        <end position="380"/>
    </location>
</feature>
<keyword evidence="6" id="KW-0067">ATP-binding</keyword>
<dbReference type="GO" id="GO:0005524">
    <property type="term" value="F:ATP binding"/>
    <property type="evidence" value="ECO:0007669"/>
    <property type="project" value="UniProtKB-KW"/>
</dbReference>
<protein>
    <recommendedName>
        <fullName evidence="1">non-specific serine/threonine protein kinase</fullName>
        <ecNumber evidence="1">2.7.11.1</ecNumber>
    </recommendedName>
</protein>
<dbReference type="Proteomes" id="UP000287866">
    <property type="component" value="Unassembled WGS sequence"/>
</dbReference>
<evidence type="ECO:0000259" key="8">
    <source>
        <dbReference type="PROSITE" id="PS50011"/>
    </source>
</evidence>
<evidence type="ECO:0000256" key="7">
    <source>
        <dbReference type="SAM" id="MobiDB-lite"/>
    </source>
</evidence>
<dbReference type="PROSITE" id="PS50011">
    <property type="entry name" value="PROTEIN_KINASE_DOM"/>
    <property type="match status" value="1"/>
</dbReference>
<evidence type="ECO:0000256" key="2">
    <source>
        <dbReference type="ARBA" id="ARBA00022527"/>
    </source>
</evidence>
<keyword evidence="2 9" id="KW-0723">Serine/threonine-protein kinase</keyword>
<dbReference type="PROSITE" id="PS00108">
    <property type="entry name" value="PROTEIN_KINASE_ST"/>
    <property type="match status" value="1"/>
</dbReference>
<gene>
    <name evidence="9" type="ORF">EPD83_004720</name>
</gene>
<keyword evidence="4" id="KW-0547">Nucleotide-binding</keyword>
<dbReference type="Gene3D" id="1.10.510.10">
    <property type="entry name" value="Transferase(Phosphotransferase) domain 1"/>
    <property type="match status" value="1"/>
</dbReference>
<reference evidence="9" key="1">
    <citation type="submission" date="2020-03" db="EMBL/GenBank/DDBJ databases">
        <title>Phycicoccus flavus sp. nov., a novel endophytic actinobacterium isolated from branch of Kandelia candel.</title>
        <authorList>
            <person name="Tuo L."/>
        </authorList>
    </citation>
    <scope>NUCLEOTIDE SEQUENCE</scope>
    <source>
        <strain evidence="9">CMS6Z-2</strain>
    </source>
</reference>
<organism evidence="9 10">
    <name type="scientific">Phycicoccus flavus</name>
    <dbReference type="NCBI Taxonomy" id="2502783"/>
    <lineage>
        <taxon>Bacteria</taxon>
        <taxon>Bacillati</taxon>
        <taxon>Actinomycetota</taxon>
        <taxon>Actinomycetes</taxon>
        <taxon>Micrococcales</taxon>
        <taxon>Intrasporangiaceae</taxon>
        <taxon>Phycicoccus</taxon>
    </lineage>
</organism>
<dbReference type="InterPro" id="IPR008271">
    <property type="entry name" value="Ser/Thr_kinase_AS"/>
</dbReference>
<dbReference type="InterPro" id="IPR011009">
    <property type="entry name" value="Kinase-like_dom_sf"/>
</dbReference>
<evidence type="ECO:0000313" key="10">
    <source>
        <dbReference type="Proteomes" id="UP000287866"/>
    </source>
</evidence>
<dbReference type="GO" id="GO:0004674">
    <property type="term" value="F:protein serine/threonine kinase activity"/>
    <property type="evidence" value="ECO:0007669"/>
    <property type="project" value="UniProtKB-KW"/>
</dbReference>
<sequence length="507" mass="52237">MGTVWLAHDERLDRDVAVKRLHPDRTADEEEAALGARRAMREARITARLHHPHAVTVYDVVEHEGRPCLVMQHFPSVSLAELSAREQPLGLEAVAAIGGEVASALAAAHEEGIVHRDVKPGNVLVGPDGTAKISDFGIAHALDDVSLTSTGLVSGTPAYLAPEVARGEVSTPASDVFSLGSTLYTVLEGRSPFGTDENPMALLYRVASGEVEPPVRSGSLTPLLLSMLALDPADRPPMAQVAARLSSRGGPVASTPAVAAATAALPQGAAGSEGAPDDDPLSSFWAEPSAPPAGAGTGRGRGGGRRVLPALAVVAVVAGLVALVLTQRSDDPSTASPPSSTSSATPSPTPSTTASPSATPSPSATRRPSATPSPSATSSPSPTPTPAPSTPPPSASSGTPTAAELSQAVAGYYGLLPGDLDAGWQRLTPRYQRTTAANRDTYDRFWGAIDRVGVADVEAQAPSSVTATITYDYADGRTYVERTAYRLVRDDGLLKIDGSEVLSSTQR</sequence>
<keyword evidence="10" id="KW-1185">Reference proteome</keyword>
<dbReference type="Pfam" id="PF00069">
    <property type="entry name" value="Pkinase"/>
    <property type="match status" value="1"/>
</dbReference>
<evidence type="ECO:0000256" key="5">
    <source>
        <dbReference type="ARBA" id="ARBA00022777"/>
    </source>
</evidence>
<evidence type="ECO:0000256" key="4">
    <source>
        <dbReference type="ARBA" id="ARBA00022741"/>
    </source>
</evidence>
<keyword evidence="3" id="KW-0808">Transferase</keyword>
<accession>A0A8T6R145</accession>
<feature type="compositionally biased region" description="Pro residues" evidence="7">
    <location>
        <begin position="381"/>
        <end position="394"/>
    </location>
</feature>
<feature type="region of interest" description="Disordered" evidence="7">
    <location>
        <begin position="328"/>
        <end position="402"/>
    </location>
</feature>
<dbReference type="PANTHER" id="PTHR43289">
    <property type="entry name" value="MITOGEN-ACTIVATED PROTEIN KINASE KINASE KINASE 20-RELATED"/>
    <property type="match status" value="1"/>
</dbReference>
<dbReference type="SMART" id="SM00220">
    <property type="entry name" value="S_TKc"/>
    <property type="match status" value="1"/>
</dbReference>
<dbReference type="PANTHER" id="PTHR43289:SF6">
    <property type="entry name" value="SERINE_THREONINE-PROTEIN KINASE NEKL-3"/>
    <property type="match status" value="1"/>
</dbReference>
<dbReference type="EC" id="2.7.11.1" evidence="1"/>
<dbReference type="EMBL" id="SAYU02000010">
    <property type="protein sequence ID" value="NHA67363.1"/>
    <property type="molecule type" value="Genomic_DNA"/>
</dbReference>
<evidence type="ECO:0000256" key="6">
    <source>
        <dbReference type="ARBA" id="ARBA00022840"/>
    </source>
</evidence>
<comment type="caution">
    <text evidence="9">The sequence shown here is derived from an EMBL/GenBank/DDBJ whole genome shotgun (WGS) entry which is preliminary data.</text>
</comment>
<evidence type="ECO:0000256" key="3">
    <source>
        <dbReference type="ARBA" id="ARBA00022679"/>
    </source>
</evidence>
<dbReference type="AlphaFoldDB" id="A0A8T6R145"/>
<keyword evidence="5 9" id="KW-0418">Kinase</keyword>
<evidence type="ECO:0000313" key="9">
    <source>
        <dbReference type="EMBL" id="NHA67363.1"/>
    </source>
</evidence>
<name>A0A8T6R145_9MICO</name>
<dbReference type="SUPFAM" id="SSF56112">
    <property type="entry name" value="Protein kinase-like (PK-like)"/>
    <property type="match status" value="1"/>
</dbReference>
<proteinExistence type="predicted"/>
<feature type="region of interest" description="Disordered" evidence="7">
    <location>
        <begin position="265"/>
        <end position="302"/>
    </location>
</feature>